<dbReference type="EMBL" id="JAUOPB010000014">
    <property type="protein sequence ID" value="MDO6424351.1"/>
    <property type="molecule type" value="Genomic_DNA"/>
</dbReference>
<comment type="caution">
    <text evidence="5">The sequence shown here is derived from an EMBL/GenBank/DDBJ whole genome shotgun (WGS) entry which is preliminary data.</text>
</comment>
<accession>A0AAW7XBR3</accession>
<dbReference type="FunFam" id="2.30.38.10:FF:000003">
    <property type="entry name" value="Vibriobactin-specific 2,3-dihydroxybenzoate-AMP ligase"/>
    <property type="match status" value="1"/>
</dbReference>
<gene>
    <name evidence="5" type="ORF">Q4521_17835</name>
</gene>
<evidence type="ECO:0000313" key="5">
    <source>
        <dbReference type="EMBL" id="MDO6424351.1"/>
    </source>
</evidence>
<dbReference type="PANTHER" id="PTHR43767">
    <property type="entry name" value="LONG-CHAIN-FATTY-ACID--COA LIGASE"/>
    <property type="match status" value="1"/>
</dbReference>
<dbReference type="Pfam" id="PF00501">
    <property type="entry name" value="AMP-binding"/>
    <property type="match status" value="1"/>
</dbReference>
<dbReference type="PANTHER" id="PTHR43767:SF1">
    <property type="entry name" value="NONRIBOSOMAL PEPTIDE SYNTHASE PES1 (EUROFUNG)-RELATED"/>
    <property type="match status" value="1"/>
</dbReference>
<dbReference type="InterPro" id="IPR050237">
    <property type="entry name" value="ATP-dep_AMP-bd_enzyme"/>
</dbReference>
<dbReference type="InterPro" id="IPR000873">
    <property type="entry name" value="AMP-dep_synth/lig_dom"/>
</dbReference>
<dbReference type="GO" id="GO:0016878">
    <property type="term" value="F:acid-thiol ligase activity"/>
    <property type="evidence" value="ECO:0007669"/>
    <property type="project" value="UniProtKB-ARBA"/>
</dbReference>
<evidence type="ECO:0000256" key="2">
    <source>
        <dbReference type="ARBA" id="ARBA00022598"/>
    </source>
</evidence>
<evidence type="ECO:0000313" key="6">
    <source>
        <dbReference type="Proteomes" id="UP001169760"/>
    </source>
</evidence>
<evidence type="ECO:0000256" key="1">
    <source>
        <dbReference type="ARBA" id="ARBA00004924"/>
    </source>
</evidence>
<name>A0AAW7XBR3_9GAMM</name>
<dbReference type="Proteomes" id="UP001169760">
    <property type="component" value="Unassembled WGS sequence"/>
</dbReference>
<evidence type="ECO:0000259" key="4">
    <source>
        <dbReference type="Pfam" id="PF13193"/>
    </source>
</evidence>
<evidence type="ECO:0000259" key="3">
    <source>
        <dbReference type="Pfam" id="PF00501"/>
    </source>
</evidence>
<dbReference type="InterPro" id="IPR025110">
    <property type="entry name" value="AMP-bd_C"/>
</dbReference>
<reference evidence="5" key="1">
    <citation type="submission" date="2023-07" db="EMBL/GenBank/DDBJ databases">
        <title>Genome content predicts the carbon catabolic preferences of heterotrophic bacteria.</title>
        <authorList>
            <person name="Gralka M."/>
        </authorList>
    </citation>
    <scope>NUCLEOTIDE SEQUENCE</scope>
    <source>
        <strain evidence="5">I3M17_2</strain>
    </source>
</reference>
<proteinExistence type="predicted"/>
<feature type="domain" description="AMP-binding enzyme C-terminal" evidence="4">
    <location>
        <begin position="457"/>
        <end position="546"/>
    </location>
</feature>
<dbReference type="AlphaFoldDB" id="A0AAW7XBR3"/>
<dbReference type="Gene3D" id="2.30.38.10">
    <property type="entry name" value="Luciferase, Domain 3"/>
    <property type="match status" value="1"/>
</dbReference>
<dbReference type="SUPFAM" id="SSF56801">
    <property type="entry name" value="Acetyl-CoA synthetase-like"/>
    <property type="match status" value="1"/>
</dbReference>
<dbReference type="Pfam" id="PF13193">
    <property type="entry name" value="AMP-binding_C"/>
    <property type="match status" value="1"/>
</dbReference>
<dbReference type="RefSeq" id="WP_303493706.1">
    <property type="nucleotide sequence ID" value="NZ_JAUOPB010000014.1"/>
</dbReference>
<protein>
    <submittedName>
        <fullName evidence="5">AMP-binding protein</fullName>
    </submittedName>
</protein>
<dbReference type="Gene3D" id="3.30.300.30">
    <property type="match status" value="1"/>
</dbReference>
<feature type="domain" description="AMP-dependent synthetase/ligase" evidence="3">
    <location>
        <begin position="44"/>
        <end position="406"/>
    </location>
</feature>
<comment type="pathway">
    <text evidence="1">Siderophore biosynthesis.</text>
</comment>
<organism evidence="5 6">
    <name type="scientific">Saccharophagus degradans</name>
    <dbReference type="NCBI Taxonomy" id="86304"/>
    <lineage>
        <taxon>Bacteria</taxon>
        <taxon>Pseudomonadati</taxon>
        <taxon>Pseudomonadota</taxon>
        <taxon>Gammaproteobacteria</taxon>
        <taxon>Cellvibrionales</taxon>
        <taxon>Cellvibrionaceae</taxon>
        <taxon>Saccharophagus</taxon>
    </lineage>
</organism>
<dbReference type="InterPro" id="IPR045851">
    <property type="entry name" value="AMP-bd_C_sf"/>
</dbReference>
<keyword evidence="2" id="KW-0436">Ligase</keyword>
<dbReference type="Gene3D" id="3.40.50.980">
    <property type="match status" value="2"/>
</dbReference>
<sequence>MCKQAVSSSSNLFTPWPEAEANRYRTLGLWLNKNMFHILSDSRVADKLAVIDDNKQLTYGQLKTNSLALAQGLYQLGIRTGDNVVLQLPNRLEFVETLFALFALGAVPVMALPAHREQELKHFCTESQAVAYICADQASGFDYRALARNVCALTQLKHVFVAGDGQEFYSLDDVKRAGELGAKSKASLPVVDNGQSLALLQLSGGTTNLPKLIPRTHDDYFYSVRESAAVTGLTNESVYLCVLPAAHNFTLSSAGVLGALYAGATVILSEHVAPDRVLPIIAKQRVTTVALVPPLANAWLQFAQKNRVDTNSLQVVQVGGAKLTSVLAKQIVATFNCKLQQVFGMAEGLVNYTRLHDGPDKTLFTQGCPLSSEDEIKVVADDDTPVANGEVGHLLTRGPYTIRGYYNAPEHNATAFTPDGFYRTGDLVRLTEEGYVVVEGRAKDQINRGGEKISAAELEELLVGHPGLADAAVVAMKDSVLGEKTCAFVIKNKQQAYPQGVNAITNQQTITLPALRRYLRDIGVAEYKLPDRVVCVEAFPTTKFGKVSKKALRETLENIQQLA</sequence>